<protein>
    <submittedName>
        <fullName evidence="1">Uncharacterized protein</fullName>
    </submittedName>
</protein>
<reference evidence="1" key="1">
    <citation type="journal article" date="2014" name="Front. Microbiol.">
        <title>High frequency of phylogenetically diverse reductive dehalogenase-homologous genes in deep subseafloor sedimentary metagenomes.</title>
        <authorList>
            <person name="Kawai M."/>
            <person name="Futagami T."/>
            <person name="Toyoda A."/>
            <person name="Takaki Y."/>
            <person name="Nishi S."/>
            <person name="Hori S."/>
            <person name="Arai W."/>
            <person name="Tsubouchi T."/>
            <person name="Morono Y."/>
            <person name="Uchiyama I."/>
            <person name="Ito T."/>
            <person name="Fujiyama A."/>
            <person name="Inagaki F."/>
            <person name="Takami H."/>
        </authorList>
    </citation>
    <scope>NUCLEOTIDE SEQUENCE</scope>
    <source>
        <strain evidence="1">Expedition CK06-06</strain>
    </source>
</reference>
<name>X1AXA5_9ZZZZ</name>
<organism evidence="1">
    <name type="scientific">marine sediment metagenome</name>
    <dbReference type="NCBI Taxonomy" id="412755"/>
    <lineage>
        <taxon>unclassified sequences</taxon>
        <taxon>metagenomes</taxon>
        <taxon>ecological metagenomes</taxon>
    </lineage>
</organism>
<gene>
    <name evidence="1" type="ORF">S01H4_30966</name>
</gene>
<proteinExistence type="predicted"/>
<evidence type="ECO:0000313" key="1">
    <source>
        <dbReference type="EMBL" id="GAG76788.1"/>
    </source>
</evidence>
<accession>X1AXA5</accession>
<dbReference type="AlphaFoldDB" id="X1AXA5"/>
<dbReference type="EMBL" id="BART01016032">
    <property type="protein sequence ID" value="GAG76788.1"/>
    <property type="molecule type" value="Genomic_DNA"/>
</dbReference>
<comment type="caution">
    <text evidence="1">The sequence shown here is derived from an EMBL/GenBank/DDBJ whole genome shotgun (WGS) entry which is preliminary data.</text>
</comment>
<sequence length="92" mass="9788">MPIDINKSTNRVDPPTISILGQRVRGTDLIGGTGTYGGNEDTDNITTLEETISGTDVTKRGVLTYQGDVTITITADATYTANSYSNRSSTDI</sequence>
<feature type="non-terminal residue" evidence="1">
    <location>
        <position position="92"/>
    </location>
</feature>